<dbReference type="CDD" id="cd02869">
    <property type="entry name" value="PseudoU_synth_RluA_like"/>
    <property type="match status" value="1"/>
</dbReference>
<dbReference type="Gene3D" id="3.30.2350.10">
    <property type="entry name" value="Pseudouridine synthase"/>
    <property type="match status" value="1"/>
</dbReference>
<dbReference type="eggNOG" id="COG0564">
    <property type="taxonomic scope" value="Bacteria"/>
</dbReference>
<dbReference type="PANTHER" id="PTHR21600:SF83">
    <property type="entry name" value="PSEUDOURIDYLATE SYNTHASE RPUSD4, MITOCHONDRIAL"/>
    <property type="match status" value="1"/>
</dbReference>
<dbReference type="PATRIC" id="fig|1125699.3.peg.1553"/>
<dbReference type="RefSeq" id="WP_016525809.1">
    <property type="nucleotide sequence ID" value="NZ_KE332518.1"/>
</dbReference>
<dbReference type="Pfam" id="PF00849">
    <property type="entry name" value="PseudoU_synth_2"/>
    <property type="match status" value="1"/>
</dbReference>
<accession>S3JYY7</accession>
<dbReference type="InterPro" id="IPR020103">
    <property type="entry name" value="PsdUridine_synth_cat_dom_sf"/>
</dbReference>
<dbReference type="Proteomes" id="UP000014541">
    <property type="component" value="Unassembled WGS sequence"/>
</dbReference>
<comment type="similarity">
    <text evidence="1">Belongs to the pseudouridine synthase RluA family.</text>
</comment>
<comment type="caution">
    <text evidence="4">The sequence shown here is derived from an EMBL/GenBank/DDBJ whole genome shotgun (WGS) entry which is preliminary data.</text>
</comment>
<dbReference type="EMBL" id="ATFF01000006">
    <property type="protein sequence ID" value="EPF31198.1"/>
    <property type="molecule type" value="Genomic_DNA"/>
</dbReference>
<evidence type="ECO:0000313" key="4">
    <source>
        <dbReference type="EMBL" id="EPF31198.1"/>
    </source>
</evidence>
<sequence>MNIGQSESESPVDKKRLLYIDSYLAVFNKACGDICEEPSLPFIFARCFTDLYGDSKTLPSFIHCFNRLDRPVSGAVLLVFDKALLPRLQNQFTEHQKKALAVKKVYTAVLKGSLPISGDFALLEHYLRFDARRQKAFVCEKDARRAKLARLLWRPVFSTGRYTFAEIELITGRTHQIRCQLAHEGYHIKGDVKYGARRSDPLGGIRLHASRLRFEHPVTNEVIDIAAPLLKTDALWQAYGGF</sequence>
<dbReference type="STRING" id="1125699.HMPREF9194_01541"/>
<keyword evidence="2" id="KW-0413">Isomerase</keyword>
<reference evidence="4 5" key="1">
    <citation type="submission" date="2013-04" db="EMBL/GenBank/DDBJ databases">
        <title>The Genome Sequence of Treponema maltophilum ATCC 51939.</title>
        <authorList>
            <consortium name="The Broad Institute Genomics Platform"/>
            <person name="Earl A."/>
            <person name="Ward D."/>
            <person name="Feldgarden M."/>
            <person name="Gevers D."/>
            <person name="Leonetti C."/>
            <person name="Blanton J.M."/>
            <person name="Dewhirst F.E."/>
            <person name="Izard J."/>
            <person name="Walker B."/>
            <person name="Young S."/>
            <person name="Zeng Q."/>
            <person name="Gargeya S."/>
            <person name="Fitzgerald M."/>
            <person name="Haas B."/>
            <person name="Abouelleil A."/>
            <person name="Allen A.W."/>
            <person name="Alvarado L."/>
            <person name="Arachchi H.M."/>
            <person name="Berlin A.M."/>
            <person name="Chapman S.B."/>
            <person name="Gainer-Dewar J."/>
            <person name="Goldberg J."/>
            <person name="Griggs A."/>
            <person name="Gujja S."/>
            <person name="Hansen M."/>
            <person name="Howarth C."/>
            <person name="Imamovic A."/>
            <person name="Ireland A."/>
            <person name="Larimer J."/>
            <person name="McCowan C."/>
            <person name="Murphy C."/>
            <person name="Pearson M."/>
            <person name="Poon T.W."/>
            <person name="Priest M."/>
            <person name="Roberts A."/>
            <person name="Saif S."/>
            <person name="Shea T."/>
            <person name="Sisk P."/>
            <person name="Sykes S."/>
            <person name="Wortman J."/>
            <person name="Nusbaum C."/>
            <person name="Birren B."/>
        </authorList>
    </citation>
    <scope>NUCLEOTIDE SEQUENCE [LARGE SCALE GENOMIC DNA]</scope>
    <source>
        <strain evidence="4 5">ATCC 51939</strain>
    </source>
</reference>
<dbReference type="GO" id="GO:0009982">
    <property type="term" value="F:pseudouridine synthase activity"/>
    <property type="evidence" value="ECO:0007669"/>
    <property type="project" value="InterPro"/>
</dbReference>
<dbReference type="InterPro" id="IPR050188">
    <property type="entry name" value="RluA_PseudoU_synthase"/>
</dbReference>
<dbReference type="InterPro" id="IPR006145">
    <property type="entry name" value="PsdUridine_synth_RsuA/RluA"/>
</dbReference>
<dbReference type="GO" id="GO:0003723">
    <property type="term" value="F:RNA binding"/>
    <property type="evidence" value="ECO:0007669"/>
    <property type="project" value="InterPro"/>
</dbReference>
<dbReference type="AlphaFoldDB" id="S3JYY7"/>
<proteinExistence type="inferred from homology"/>
<dbReference type="PANTHER" id="PTHR21600">
    <property type="entry name" value="MITOCHONDRIAL RNA PSEUDOURIDINE SYNTHASE"/>
    <property type="match status" value="1"/>
</dbReference>
<protein>
    <recommendedName>
        <fullName evidence="3">Pseudouridine synthase RsuA/RluA-like domain-containing protein</fullName>
    </recommendedName>
</protein>
<dbReference type="GO" id="GO:0006396">
    <property type="term" value="P:RNA processing"/>
    <property type="evidence" value="ECO:0007669"/>
    <property type="project" value="UniProtKB-ARBA"/>
</dbReference>
<feature type="domain" description="Pseudouridine synthase RsuA/RluA-like" evidence="3">
    <location>
        <begin position="24"/>
        <end position="183"/>
    </location>
</feature>
<evidence type="ECO:0000259" key="3">
    <source>
        <dbReference type="Pfam" id="PF00849"/>
    </source>
</evidence>
<dbReference type="GO" id="GO:0140098">
    <property type="term" value="F:catalytic activity, acting on RNA"/>
    <property type="evidence" value="ECO:0007669"/>
    <property type="project" value="UniProtKB-ARBA"/>
</dbReference>
<evidence type="ECO:0000256" key="1">
    <source>
        <dbReference type="ARBA" id="ARBA00010876"/>
    </source>
</evidence>
<evidence type="ECO:0000313" key="5">
    <source>
        <dbReference type="Proteomes" id="UP000014541"/>
    </source>
</evidence>
<name>S3JYY7_TREMA</name>
<evidence type="ECO:0000256" key="2">
    <source>
        <dbReference type="ARBA" id="ARBA00023235"/>
    </source>
</evidence>
<keyword evidence="5" id="KW-1185">Reference proteome</keyword>
<dbReference type="GO" id="GO:0001522">
    <property type="term" value="P:pseudouridine synthesis"/>
    <property type="evidence" value="ECO:0007669"/>
    <property type="project" value="InterPro"/>
</dbReference>
<gene>
    <name evidence="4" type="ORF">HMPREF9194_01541</name>
</gene>
<dbReference type="SUPFAM" id="SSF55120">
    <property type="entry name" value="Pseudouridine synthase"/>
    <property type="match status" value="1"/>
</dbReference>
<organism evidence="4 5">
    <name type="scientific">Treponema maltophilum ATCC 51939</name>
    <dbReference type="NCBI Taxonomy" id="1125699"/>
    <lineage>
        <taxon>Bacteria</taxon>
        <taxon>Pseudomonadati</taxon>
        <taxon>Spirochaetota</taxon>
        <taxon>Spirochaetia</taxon>
        <taxon>Spirochaetales</taxon>
        <taxon>Treponemataceae</taxon>
        <taxon>Treponema</taxon>
    </lineage>
</organism>
<dbReference type="HOGENOM" id="CLU_016902_11_2_12"/>